<comment type="caution">
    <text evidence="2">The sequence shown here is derived from an EMBL/GenBank/DDBJ whole genome shotgun (WGS) entry which is preliminary data.</text>
</comment>
<dbReference type="SMART" id="SM01244">
    <property type="entry name" value="IRS"/>
    <property type="match status" value="1"/>
</dbReference>
<dbReference type="InterPro" id="IPR002404">
    <property type="entry name" value="IRS_PTB"/>
</dbReference>
<sequence>MASKFPVCSICDSRNISVPSTSWCIDCKEGLCGECKVHHLLNKASRSHGIIHILPVSVLQIEESCKLQSEIHQAYCHENECSCCTKSLIEEHKKCKHVTNIHDNNKLSNVNISQQMDDFVDIVKQNIINTEEIDEQTRQIYKALIQRENNKAKYEEHGKIVVQTSSDNRSLMKQKNKEDKYWKLGANDEQLTQAYTSLIPRENKEAQYSKLGENDKQIIQAYTSLIRQENKGEAYTELSEIVDLTSAVSASSIGPKNTEEASTELGKIVELTSAVYTSSIKQDNTEEASSELGEIVEVTSAVYTSSMAQENIEEYYTEIDEIVELTSQVYTSSMEQENREETYTDASSMELGEIFEMTNPVYTPSIEQENREETYTELGETVGQTDPGLCFIVMVKPGKAAWKFGLTSHYRLYVKPDGFTLEDIKKRTLKCHWPYDIVQQYGKSKEGREFVITVGRKHILGPGNITFRCDSRDNLERLFRLVPIFIQQSAGKP</sequence>
<organism evidence="2 3">
    <name type="scientific">Mytilus edulis</name>
    <name type="common">Blue mussel</name>
    <dbReference type="NCBI Taxonomy" id="6550"/>
    <lineage>
        <taxon>Eukaryota</taxon>
        <taxon>Metazoa</taxon>
        <taxon>Spiralia</taxon>
        <taxon>Lophotrochozoa</taxon>
        <taxon>Mollusca</taxon>
        <taxon>Bivalvia</taxon>
        <taxon>Autobranchia</taxon>
        <taxon>Pteriomorphia</taxon>
        <taxon>Mytilida</taxon>
        <taxon>Mytiloidea</taxon>
        <taxon>Mytilidae</taxon>
        <taxon>Mytilinae</taxon>
        <taxon>Mytilus</taxon>
    </lineage>
</organism>
<name>A0A8S3U706_MYTED</name>
<feature type="domain" description="C2H2-type" evidence="1">
    <location>
        <begin position="81"/>
        <end position="102"/>
    </location>
</feature>
<reference evidence="2" key="1">
    <citation type="submission" date="2021-03" db="EMBL/GenBank/DDBJ databases">
        <authorList>
            <person name="Bekaert M."/>
        </authorList>
    </citation>
    <scope>NUCLEOTIDE SEQUENCE</scope>
</reference>
<gene>
    <name evidence="2" type="ORF">MEDL_48981</name>
</gene>
<keyword evidence="3" id="KW-1185">Reference proteome</keyword>
<dbReference type="SUPFAM" id="SSF50729">
    <property type="entry name" value="PH domain-like"/>
    <property type="match status" value="1"/>
</dbReference>
<dbReference type="InterPro" id="IPR013087">
    <property type="entry name" value="Znf_C2H2_type"/>
</dbReference>
<dbReference type="CDD" id="cd19757">
    <property type="entry name" value="Bbox1"/>
    <property type="match status" value="1"/>
</dbReference>
<proteinExistence type="predicted"/>
<dbReference type="Gene3D" id="2.30.29.30">
    <property type="entry name" value="Pleckstrin-homology domain (PH domain)/Phosphotyrosine-binding domain (PTB)"/>
    <property type="match status" value="1"/>
</dbReference>
<dbReference type="Proteomes" id="UP000683360">
    <property type="component" value="Unassembled WGS sequence"/>
</dbReference>
<dbReference type="InterPro" id="IPR011993">
    <property type="entry name" value="PH-like_dom_sf"/>
</dbReference>
<evidence type="ECO:0000259" key="1">
    <source>
        <dbReference type="PROSITE" id="PS00028"/>
    </source>
</evidence>
<protein>
    <recommendedName>
        <fullName evidence="1">C2H2-type domain-containing protein</fullName>
    </recommendedName>
</protein>
<dbReference type="OrthoDB" id="6243387at2759"/>
<dbReference type="PROSITE" id="PS00028">
    <property type="entry name" value="ZINC_FINGER_C2H2_1"/>
    <property type="match status" value="1"/>
</dbReference>
<evidence type="ECO:0000313" key="2">
    <source>
        <dbReference type="EMBL" id="CAG2236458.1"/>
    </source>
</evidence>
<dbReference type="EMBL" id="CAJPWZ010002356">
    <property type="protein sequence ID" value="CAG2236458.1"/>
    <property type="molecule type" value="Genomic_DNA"/>
</dbReference>
<evidence type="ECO:0000313" key="3">
    <source>
        <dbReference type="Proteomes" id="UP000683360"/>
    </source>
</evidence>
<accession>A0A8S3U706</accession>
<dbReference type="Pfam" id="PF02174">
    <property type="entry name" value="IRS"/>
    <property type="match status" value="1"/>
</dbReference>
<dbReference type="AlphaFoldDB" id="A0A8S3U706"/>